<comment type="caution">
    <text evidence="4">The sequence shown here is derived from an EMBL/GenBank/DDBJ whole genome shotgun (WGS) entry which is preliminary data.</text>
</comment>
<feature type="region of interest" description="Disordered" evidence="1">
    <location>
        <begin position="138"/>
        <end position="169"/>
    </location>
</feature>
<feature type="transmembrane region" description="Helical" evidence="2">
    <location>
        <begin position="181"/>
        <end position="202"/>
    </location>
</feature>
<proteinExistence type="predicted"/>
<feature type="signal peptide" evidence="3">
    <location>
        <begin position="1"/>
        <end position="24"/>
    </location>
</feature>
<keyword evidence="2" id="KW-1133">Transmembrane helix</keyword>
<evidence type="ECO:0008006" key="6">
    <source>
        <dbReference type="Google" id="ProtNLM"/>
    </source>
</evidence>
<keyword evidence="3" id="KW-0732">Signal</keyword>
<dbReference type="Proteomes" id="UP000530928">
    <property type="component" value="Unassembled WGS sequence"/>
</dbReference>
<feature type="chain" id="PRO_5030824594" description="Sortase" evidence="3">
    <location>
        <begin position="25"/>
        <end position="211"/>
    </location>
</feature>
<dbReference type="RefSeq" id="WP_181615277.1">
    <property type="nucleotide sequence ID" value="NZ_BAABAM010000004.1"/>
</dbReference>
<keyword evidence="5" id="KW-1185">Reference proteome</keyword>
<evidence type="ECO:0000256" key="1">
    <source>
        <dbReference type="SAM" id="MobiDB-lite"/>
    </source>
</evidence>
<name>A0A7W0HUT8_9ACTN</name>
<evidence type="ECO:0000313" key="4">
    <source>
        <dbReference type="EMBL" id="MBA2896544.1"/>
    </source>
</evidence>
<dbReference type="AlphaFoldDB" id="A0A7W0HUT8"/>
<evidence type="ECO:0000313" key="5">
    <source>
        <dbReference type="Proteomes" id="UP000530928"/>
    </source>
</evidence>
<keyword evidence="2" id="KW-0472">Membrane</keyword>
<evidence type="ECO:0000256" key="2">
    <source>
        <dbReference type="SAM" id="Phobius"/>
    </source>
</evidence>
<reference evidence="4 5" key="1">
    <citation type="submission" date="2020-07" db="EMBL/GenBank/DDBJ databases">
        <title>Genomic Encyclopedia of Type Strains, Phase IV (KMG-IV): sequencing the most valuable type-strain genomes for metagenomic binning, comparative biology and taxonomic classification.</title>
        <authorList>
            <person name="Goeker M."/>
        </authorList>
    </citation>
    <scope>NUCLEOTIDE SEQUENCE [LARGE SCALE GENOMIC DNA]</scope>
    <source>
        <strain evidence="4 5">DSM 45533</strain>
    </source>
</reference>
<sequence>MVFLRRAVLAAAVLVVGMAGPAVAEVDISPYKAEPGDSVRITTDDGGDCGDADLVGESDAFDEEVVLEQRGDLAVGVADVAWDADPGRYDVVVECDRATFVDDGSFIVVGGWGPDTGGGGLALSAETAAKGEAVVKGEGADNNHTADKGANPGNSQAGGNSEVAGKSDVAAAQPGTDGVQLVMACAVMVMIAASVVGVSVLAGRRRARMRG</sequence>
<accession>A0A7W0HUT8</accession>
<feature type="compositionally biased region" description="Basic and acidic residues" evidence="1">
    <location>
        <begin position="138"/>
        <end position="147"/>
    </location>
</feature>
<keyword evidence="2" id="KW-0812">Transmembrane</keyword>
<organism evidence="4 5">
    <name type="scientific">Nonomuraea soli</name>
    <dbReference type="NCBI Taxonomy" id="1032476"/>
    <lineage>
        <taxon>Bacteria</taxon>
        <taxon>Bacillati</taxon>
        <taxon>Actinomycetota</taxon>
        <taxon>Actinomycetes</taxon>
        <taxon>Streptosporangiales</taxon>
        <taxon>Streptosporangiaceae</taxon>
        <taxon>Nonomuraea</taxon>
    </lineage>
</organism>
<protein>
    <recommendedName>
        <fullName evidence="6">Sortase</fullName>
    </recommendedName>
</protein>
<gene>
    <name evidence="4" type="ORF">HNR30_007935</name>
</gene>
<dbReference type="EMBL" id="JACDUR010000009">
    <property type="protein sequence ID" value="MBA2896544.1"/>
    <property type="molecule type" value="Genomic_DNA"/>
</dbReference>
<evidence type="ECO:0000256" key="3">
    <source>
        <dbReference type="SAM" id="SignalP"/>
    </source>
</evidence>